<keyword evidence="3 11" id="KW-0808">Transferase</keyword>
<evidence type="ECO:0000313" key="11">
    <source>
        <dbReference type="EMBL" id="QDV21854.1"/>
    </source>
</evidence>
<feature type="transmembrane region" description="Helical" evidence="9">
    <location>
        <begin position="567"/>
        <end position="588"/>
    </location>
</feature>
<sequence>MKFRFGNGDQPLSGFTIKRGVGVGGFGEVYFAINDAGKEVALKQIQRNLDVEVRGVRQCMNLKHPNLIALYDIKFDEESQGWIVMEFVSGRSLRDVIENHPQGLPREELNRWFGQIAAGVAYLHDHGIVHRDLKPANIFEDEGIVKIGDYGLSKFISCSRRGGQTESVGTFHYMAPEIGKGEYGKEIDIYALGVILYELATGMVPFDGESSQEIIMKHLTSDPDLSLVPSPLREVIASALVKNPAQRFSDVRDMVRPLGMEVDDRYLLVRTRPTGLPPVVGSQSTNPSFAQTAPHTSSPQPQAAAFNQPWSANRPERSLEPQPEASASAAAASQPQQRQPSQPTITSVKFKEPIARGIHTGWLRINHWWSHLNLNGGARAALLALAVIFCIFSAGEFVGLFMLGLMLYVPYYAVWWLLNGTGAGAHRSTGPRHSPHSTPPVAAQPVYGVSPTMPTPAVAQSVPQPQRVNRPKVSRPMSHKQWRLARRMQLAHVRRGSVWSEVTGSWLGASAVIGVCSALAVLFQIGAGNPTQPVLIGTVWIALVSLATAWISIGLGKRWQAEEGDWAIRSFVQLTCGFAIGLFAYALAEFLMVPWSSIAQEGWREFPVRHWHGFFDAQQQPLLPAFLAYFPLVMGLTHWWKQVDPLRRTRFSIWPVIWSILMAGVVHLIIPFPHPCGALIAACTSIAIQLSSPWINSAERLHSHTSQAA</sequence>
<dbReference type="GO" id="GO:0005524">
    <property type="term" value="F:ATP binding"/>
    <property type="evidence" value="ECO:0007669"/>
    <property type="project" value="UniProtKB-UniRule"/>
</dbReference>
<evidence type="ECO:0000256" key="8">
    <source>
        <dbReference type="SAM" id="MobiDB-lite"/>
    </source>
</evidence>
<gene>
    <name evidence="11" type="primary">prkC_2</name>
    <name evidence="11" type="ORF">Q31a_01330</name>
</gene>
<evidence type="ECO:0000256" key="5">
    <source>
        <dbReference type="ARBA" id="ARBA00022777"/>
    </source>
</evidence>
<dbReference type="InterPro" id="IPR011009">
    <property type="entry name" value="Kinase-like_dom_sf"/>
</dbReference>
<keyword evidence="6 7" id="KW-0067">ATP-binding</keyword>
<protein>
    <recommendedName>
        <fullName evidence="2">non-specific serine/threonine protein kinase</fullName>
        <ecNumber evidence="2">2.7.11.1</ecNumber>
    </recommendedName>
</protein>
<dbReference type="EMBL" id="CP036298">
    <property type="protein sequence ID" value="QDV21854.1"/>
    <property type="molecule type" value="Genomic_DNA"/>
</dbReference>
<dbReference type="PANTHER" id="PTHR43671">
    <property type="entry name" value="SERINE/THREONINE-PROTEIN KINASE NEK"/>
    <property type="match status" value="1"/>
</dbReference>
<name>A0A518G014_9BACT</name>
<dbReference type="PROSITE" id="PS50011">
    <property type="entry name" value="PROTEIN_KINASE_DOM"/>
    <property type="match status" value="1"/>
</dbReference>
<dbReference type="AlphaFoldDB" id="A0A518G014"/>
<proteinExistence type="inferred from homology"/>
<feature type="transmembrane region" description="Helical" evidence="9">
    <location>
        <begin position="400"/>
        <end position="418"/>
    </location>
</feature>
<dbReference type="InterPro" id="IPR017441">
    <property type="entry name" value="Protein_kinase_ATP_BS"/>
</dbReference>
<dbReference type="PANTHER" id="PTHR43671:SF13">
    <property type="entry name" value="SERINE_THREONINE-PROTEIN KINASE NEK2"/>
    <property type="match status" value="1"/>
</dbReference>
<feature type="domain" description="Protein kinase" evidence="10">
    <location>
        <begin position="15"/>
        <end position="267"/>
    </location>
</feature>
<dbReference type="SMART" id="SM00220">
    <property type="entry name" value="S_TKc"/>
    <property type="match status" value="1"/>
</dbReference>
<feature type="compositionally biased region" description="Low complexity" evidence="8">
    <location>
        <begin position="321"/>
        <end position="343"/>
    </location>
</feature>
<feature type="region of interest" description="Disordered" evidence="8">
    <location>
        <begin position="426"/>
        <end position="445"/>
    </location>
</feature>
<feature type="transmembrane region" description="Helical" evidence="9">
    <location>
        <begin position="504"/>
        <end position="527"/>
    </location>
</feature>
<evidence type="ECO:0000256" key="3">
    <source>
        <dbReference type="ARBA" id="ARBA00022679"/>
    </source>
</evidence>
<dbReference type="Gene3D" id="1.10.510.10">
    <property type="entry name" value="Transferase(Phosphotransferase) domain 1"/>
    <property type="match status" value="1"/>
</dbReference>
<dbReference type="GO" id="GO:0004674">
    <property type="term" value="F:protein serine/threonine kinase activity"/>
    <property type="evidence" value="ECO:0007669"/>
    <property type="project" value="UniProtKB-EC"/>
</dbReference>
<accession>A0A518G014</accession>
<feature type="transmembrane region" description="Helical" evidence="9">
    <location>
        <begin position="652"/>
        <end position="672"/>
    </location>
</feature>
<evidence type="ECO:0000256" key="4">
    <source>
        <dbReference type="ARBA" id="ARBA00022741"/>
    </source>
</evidence>
<dbReference type="CDD" id="cd14014">
    <property type="entry name" value="STKc_PknB_like"/>
    <property type="match status" value="1"/>
</dbReference>
<evidence type="ECO:0000313" key="12">
    <source>
        <dbReference type="Proteomes" id="UP000318017"/>
    </source>
</evidence>
<dbReference type="PROSITE" id="PS00107">
    <property type="entry name" value="PROTEIN_KINASE_ATP"/>
    <property type="match status" value="1"/>
</dbReference>
<evidence type="ECO:0000256" key="1">
    <source>
        <dbReference type="ARBA" id="ARBA00010886"/>
    </source>
</evidence>
<dbReference type="InterPro" id="IPR000719">
    <property type="entry name" value="Prot_kinase_dom"/>
</dbReference>
<feature type="transmembrane region" description="Helical" evidence="9">
    <location>
        <begin position="533"/>
        <end position="555"/>
    </location>
</feature>
<feature type="binding site" evidence="7">
    <location>
        <position position="43"/>
    </location>
    <ligand>
        <name>ATP</name>
        <dbReference type="ChEBI" id="CHEBI:30616"/>
    </ligand>
</feature>
<keyword evidence="9" id="KW-0812">Transmembrane</keyword>
<feature type="region of interest" description="Disordered" evidence="8">
    <location>
        <begin position="276"/>
        <end position="350"/>
    </location>
</feature>
<dbReference type="KEGG" id="ahel:Q31a_01330"/>
<dbReference type="Pfam" id="PF00069">
    <property type="entry name" value="Pkinase"/>
    <property type="match status" value="1"/>
</dbReference>
<dbReference type="InterPro" id="IPR050660">
    <property type="entry name" value="NEK_Ser/Thr_kinase"/>
</dbReference>
<organism evidence="11 12">
    <name type="scientific">Aureliella helgolandensis</name>
    <dbReference type="NCBI Taxonomy" id="2527968"/>
    <lineage>
        <taxon>Bacteria</taxon>
        <taxon>Pseudomonadati</taxon>
        <taxon>Planctomycetota</taxon>
        <taxon>Planctomycetia</taxon>
        <taxon>Pirellulales</taxon>
        <taxon>Pirellulaceae</taxon>
        <taxon>Aureliella</taxon>
    </lineage>
</organism>
<evidence type="ECO:0000256" key="6">
    <source>
        <dbReference type="ARBA" id="ARBA00022840"/>
    </source>
</evidence>
<dbReference type="Proteomes" id="UP000318017">
    <property type="component" value="Chromosome"/>
</dbReference>
<dbReference type="EC" id="2.7.11.1" evidence="2"/>
<keyword evidence="4 7" id="KW-0547">Nucleotide-binding</keyword>
<dbReference type="RefSeq" id="WP_197355978.1">
    <property type="nucleotide sequence ID" value="NZ_CP036298.1"/>
</dbReference>
<evidence type="ECO:0000256" key="9">
    <source>
        <dbReference type="SAM" id="Phobius"/>
    </source>
</evidence>
<dbReference type="SUPFAM" id="SSF56112">
    <property type="entry name" value="Protein kinase-like (PK-like)"/>
    <property type="match status" value="1"/>
</dbReference>
<comment type="similarity">
    <text evidence="1">Belongs to the protein kinase superfamily. NEK Ser/Thr protein kinase family. NIMA subfamily.</text>
</comment>
<evidence type="ECO:0000256" key="2">
    <source>
        <dbReference type="ARBA" id="ARBA00012513"/>
    </source>
</evidence>
<keyword evidence="9" id="KW-0472">Membrane</keyword>
<feature type="compositionally biased region" description="Polar residues" evidence="8">
    <location>
        <begin position="281"/>
        <end position="301"/>
    </location>
</feature>
<keyword evidence="9" id="KW-1133">Transmembrane helix</keyword>
<feature type="transmembrane region" description="Helical" evidence="9">
    <location>
        <begin position="622"/>
        <end position="640"/>
    </location>
</feature>
<keyword evidence="5 11" id="KW-0418">Kinase</keyword>
<keyword evidence="12" id="KW-1185">Reference proteome</keyword>
<evidence type="ECO:0000259" key="10">
    <source>
        <dbReference type="PROSITE" id="PS50011"/>
    </source>
</evidence>
<reference evidence="11 12" key="1">
    <citation type="submission" date="2019-02" db="EMBL/GenBank/DDBJ databases">
        <title>Deep-cultivation of Planctomycetes and their phenomic and genomic characterization uncovers novel biology.</title>
        <authorList>
            <person name="Wiegand S."/>
            <person name="Jogler M."/>
            <person name="Boedeker C."/>
            <person name="Pinto D."/>
            <person name="Vollmers J."/>
            <person name="Rivas-Marin E."/>
            <person name="Kohn T."/>
            <person name="Peeters S.H."/>
            <person name="Heuer A."/>
            <person name="Rast P."/>
            <person name="Oberbeckmann S."/>
            <person name="Bunk B."/>
            <person name="Jeske O."/>
            <person name="Meyerdierks A."/>
            <person name="Storesund J.E."/>
            <person name="Kallscheuer N."/>
            <person name="Luecker S."/>
            <person name="Lage O.M."/>
            <person name="Pohl T."/>
            <person name="Merkel B.J."/>
            <person name="Hornburger P."/>
            <person name="Mueller R.-W."/>
            <person name="Bruemmer F."/>
            <person name="Labrenz M."/>
            <person name="Spormann A.M."/>
            <person name="Op den Camp H."/>
            <person name="Overmann J."/>
            <person name="Amann R."/>
            <person name="Jetten M.S.M."/>
            <person name="Mascher T."/>
            <person name="Medema M.H."/>
            <person name="Devos D.P."/>
            <person name="Kaster A.-K."/>
            <person name="Ovreas L."/>
            <person name="Rohde M."/>
            <person name="Galperin M.Y."/>
            <person name="Jogler C."/>
        </authorList>
    </citation>
    <scope>NUCLEOTIDE SEQUENCE [LARGE SCALE GENOMIC DNA]</scope>
    <source>
        <strain evidence="11 12">Q31a</strain>
    </source>
</reference>
<evidence type="ECO:0000256" key="7">
    <source>
        <dbReference type="PROSITE-ProRule" id="PRU10141"/>
    </source>
</evidence>